<proteinExistence type="predicted"/>
<dbReference type="EMBL" id="JAIXMP010000057">
    <property type="protein sequence ID" value="KAI9244706.1"/>
    <property type="molecule type" value="Genomic_DNA"/>
</dbReference>
<reference evidence="1" key="2">
    <citation type="submission" date="2023-02" db="EMBL/GenBank/DDBJ databases">
        <authorList>
            <consortium name="DOE Joint Genome Institute"/>
            <person name="Mondo S.J."/>
            <person name="Chang Y."/>
            <person name="Wang Y."/>
            <person name="Ahrendt S."/>
            <person name="Andreopoulos W."/>
            <person name="Barry K."/>
            <person name="Beard J."/>
            <person name="Benny G.L."/>
            <person name="Blankenship S."/>
            <person name="Bonito G."/>
            <person name="Cuomo C."/>
            <person name="Desiro A."/>
            <person name="Gervers K.A."/>
            <person name="Hundley H."/>
            <person name="Kuo A."/>
            <person name="LaButti K."/>
            <person name="Lang B.F."/>
            <person name="Lipzen A."/>
            <person name="O'Donnell K."/>
            <person name="Pangilinan J."/>
            <person name="Reynolds N."/>
            <person name="Sandor L."/>
            <person name="Smith M.W."/>
            <person name="Tsang A."/>
            <person name="Grigoriev I.V."/>
            <person name="Stajich J.E."/>
            <person name="Spatafora J.W."/>
        </authorList>
    </citation>
    <scope>NUCLEOTIDE SEQUENCE</scope>
    <source>
        <strain evidence="1">RSA 2281</strain>
    </source>
</reference>
<organism evidence="1 2">
    <name type="scientific">Phascolomyces articulosus</name>
    <dbReference type="NCBI Taxonomy" id="60185"/>
    <lineage>
        <taxon>Eukaryota</taxon>
        <taxon>Fungi</taxon>
        <taxon>Fungi incertae sedis</taxon>
        <taxon>Mucoromycota</taxon>
        <taxon>Mucoromycotina</taxon>
        <taxon>Mucoromycetes</taxon>
        <taxon>Mucorales</taxon>
        <taxon>Lichtheimiaceae</taxon>
        <taxon>Phascolomyces</taxon>
    </lineage>
</organism>
<dbReference type="Proteomes" id="UP001209540">
    <property type="component" value="Unassembled WGS sequence"/>
</dbReference>
<protein>
    <submittedName>
        <fullName evidence="1">Uncharacterized protein</fullName>
    </submittedName>
</protein>
<accession>A0AAD5JM61</accession>
<gene>
    <name evidence="1" type="ORF">BDA99DRAFT_294818</name>
</gene>
<comment type="caution">
    <text evidence="1">The sequence shown here is derived from an EMBL/GenBank/DDBJ whole genome shotgun (WGS) entry which is preliminary data.</text>
</comment>
<evidence type="ECO:0000313" key="2">
    <source>
        <dbReference type="Proteomes" id="UP001209540"/>
    </source>
</evidence>
<evidence type="ECO:0000313" key="1">
    <source>
        <dbReference type="EMBL" id="KAI9244706.1"/>
    </source>
</evidence>
<dbReference type="AlphaFoldDB" id="A0AAD5JM61"/>
<reference evidence="1" key="1">
    <citation type="journal article" date="2022" name="IScience">
        <title>Evolution of zygomycete secretomes and the origins of terrestrial fungal ecologies.</title>
        <authorList>
            <person name="Chang Y."/>
            <person name="Wang Y."/>
            <person name="Mondo S."/>
            <person name="Ahrendt S."/>
            <person name="Andreopoulos W."/>
            <person name="Barry K."/>
            <person name="Beard J."/>
            <person name="Benny G.L."/>
            <person name="Blankenship S."/>
            <person name="Bonito G."/>
            <person name="Cuomo C."/>
            <person name="Desiro A."/>
            <person name="Gervers K.A."/>
            <person name="Hundley H."/>
            <person name="Kuo A."/>
            <person name="LaButti K."/>
            <person name="Lang B.F."/>
            <person name="Lipzen A."/>
            <person name="O'Donnell K."/>
            <person name="Pangilinan J."/>
            <person name="Reynolds N."/>
            <person name="Sandor L."/>
            <person name="Smith M.E."/>
            <person name="Tsang A."/>
            <person name="Grigoriev I.V."/>
            <person name="Stajich J.E."/>
            <person name="Spatafora J.W."/>
        </authorList>
    </citation>
    <scope>NUCLEOTIDE SEQUENCE</scope>
    <source>
        <strain evidence="1">RSA 2281</strain>
    </source>
</reference>
<name>A0AAD5JM61_9FUNG</name>
<sequence>MYLFLLFYISFFSLSFRTLPSFFLFLPLSLSLSHTHTHCLSLYILQIDKKNKVHLYKASIFFSFYNSSFSLSEKISICYNVTCFVLKKFI</sequence>
<keyword evidence="2" id="KW-1185">Reference proteome</keyword>